<keyword evidence="3" id="KW-1015">Disulfide bond</keyword>
<dbReference type="EMBL" id="JAGHKO010000017">
    <property type="protein sequence ID" value="MBO9205067.1"/>
    <property type="molecule type" value="Genomic_DNA"/>
</dbReference>
<comment type="subcellular location">
    <subcellularLocation>
        <location evidence="1">Cell envelope</location>
    </subcellularLocation>
</comment>
<keyword evidence="2" id="KW-0201">Cytochrome c-type biogenesis</keyword>
<dbReference type="InterPro" id="IPR000866">
    <property type="entry name" value="AhpC/TSA"/>
</dbReference>
<dbReference type="PANTHER" id="PTHR42852:SF6">
    <property type="entry name" value="THIOL:DISULFIDE INTERCHANGE PROTEIN DSBE"/>
    <property type="match status" value="1"/>
</dbReference>
<evidence type="ECO:0000256" key="2">
    <source>
        <dbReference type="ARBA" id="ARBA00022748"/>
    </source>
</evidence>
<evidence type="ECO:0000256" key="5">
    <source>
        <dbReference type="SAM" id="SignalP"/>
    </source>
</evidence>
<protein>
    <submittedName>
        <fullName evidence="7">AhpC/TSA family protein</fullName>
    </submittedName>
</protein>
<dbReference type="InterPro" id="IPR036249">
    <property type="entry name" value="Thioredoxin-like_sf"/>
</dbReference>
<organism evidence="7 8">
    <name type="scientific">Niastella soli</name>
    <dbReference type="NCBI Taxonomy" id="2821487"/>
    <lineage>
        <taxon>Bacteria</taxon>
        <taxon>Pseudomonadati</taxon>
        <taxon>Bacteroidota</taxon>
        <taxon>Chitinophagia</taxon>
        <taxon>Chitinophagales</taxon>
        <taxon>Chitinophagaceae</taxon>
        <taxon>Niastella</taxon>
    </lineage>
</organism>
<dbReference type="Proteomes" id="UP000677244">
    <property type="component" value="Unassembled WGS sequence"/>
</dbReference>
<dbReference type="PROSITE" id="PS51352">
    <property type="entry name" value="THIOREDOXIN_2"/>
    <property type="match status" value="1"/>
</dbReference>
<keyword evidence="8" id="KW-1185">Reference proteome</keyword>
<dbReference type="CDD" id="cd02966">
    <property type="entry name" value="TlpA_like_family"/>
    <property type="match status" value="1"/>
</dbReference>
<sequence length="368" mass="40677">MKKLIAAIFLIPVVAMAQKKGGFVITGTLTGLPDNAAVCLVDMNTPTDTLAKTKSAKGSFVLKGTIAEPNLYQLNFDVIGKKSVLFIGNDNVTIKGDVKNVQQFEVKGSPTNDDFNEFQKTFKPLFDKMSQLNQQLMGLQSAPNAIKSTSDSLQTAYKKAYDATVSAIDKFITEKKASPVAPFLLLVTRELEQDPAMLEKRYAQLTPAVQQGFYGKVVQQGIADSKVGAIGSDAIEFTQADTTGKPVSLNSFRGKYVLVDFWASWCKPCRMENPNVVTAYNKFKSKNFTVLGVSLDRSREPWIQAIKDDGLQWTQVSDLQFWNNEVARMYKIESIPQNYLIDPNGKIVGKNLRGQELDAKLCELLGCK</sequence>
<dbReference type="SUPFAM" id="SSF47655">
    <property type="entry name" value="STAT"/>
    <property type="match status" value="1"/>
</dbReference>
<dbReference type="SUPFAM" id="SSF52833">
    <property type="entry name" value="Thioredoxin-like"/>
    <property type="match status" value="1"/>
</dbReference>
<gene>
    <name evidence="7" type="ORF">J7I42_32570</name>
</gene>
<feature type="domain" description="Thioredoxin" evidence="6">
    <location>
        <begin position="228"/>
        <end position="368"/>
    </location>
</feature>
<dbReference type="Pfam" id="PF00578">
    <property type="entry name" value="AhpC-TSA"/>
    <property type="match status" value="1"/>
</dbReference>
<keyword evidence="5" id="KW-0732">Signal</keyword>
<evidence type="ECO:0000259" key="6">
    <source>
        <dbReference type="PROSITE" id="PS51352"/>
    </source>
</evidence>
<evidence type="ECO:0000256" key="4">
    <source>
        <dbReference type="ARBA" id="ARBA00023284"/>
    </source>
</evidence>
<evidence type="ECO:0000256" key="1">
    <source>
        <dbReference type="ARBA" id="ARBA00004196"/>
    </source>
</evidence>
<dbReference type="PANTHER" id="PTHR42852">
    <property type="entry name" value="THIOL:DISULFIDE INTERCHANGE PROTEIN DSBE"/>
    <property type="match status" value="1"/>
</dbReference>
<dbReference type="Pfam" id="PF14289">
    <property type="entry name" value="DUF4369"/>
    <property type="match status" value="1"/>
</dbReference>
<proteinExistence type="predicted"/>
<dbReference type="RefSeq" id="WP_209144270.1">
    <property type="nucleotide sequence ID" value="NZ_JAGHKO010000017.1"/>
</dbReference>
<feature type="signal peptide" evidence="5">
    <location>
        <begin position="1"/>
        <end position="17"/>
    </location>
</feature>
<evidence type="ECO:0000256" key="3">
    <source>
        <dbReference type="ARBA" id="ARBA00023157"/>
    </source>
</evidence>
<keyword evidence="4" id="KW-0676">Redox-active center</keyword>
<dbReference type="InterPro" id="IPR025380">
    <property type="entry name" value="DUF4369"/>
</dbReference>
<feature type="chain" id="PRO_5046699732" evidence="5">
    <location>
        <begin position="18"/>
        <end position="368"/>
    </location>
</feature>
<dbReference type="InterPro" id="IPR013766">
    <property type="entry name" value="Thioredoxin_domain"/>
</dbReference>
<evidence type="ECO:0000313" key="8">
    <source>
        <dbReference type="Proteomes" id="UP000677244"/>
    </source>
</evidence>
<dbReference type="InterPro" id="IPR015988">
    <property type="entry name" value="STAT_TF_CC"/>
</dbReference>
<evidence type="ECO:0000313" key="7">
    <source>
        <dbReference type="EMBL" id="MBO9205067.1"/>
    </source>
</evidence>
<accession>A0ABS3Z4H6</accession>
<dbReference type="Gene3D" id="3.40.30.10">
    <property type="entry name" value="Glutaredoxin"/>
    <property type="match status" value="1"/>
</dbReference>
<reference evidence="7 8" key="1">
    <citation type="submission" date="2021-03" db="EMBL/GenBank/DDBJ databases">
        <title>Assistant Professor.</title>
        <authorList>
            <person name="Huq M.A."/>
        </authorList>
    </citation>
    <scope>NUCLEOTIDE SEQUENCE [LARGE SCALE GENOMIC DNA]</scope>
    <source>
        <strain evidence="7 8">MAH-29</strain>
    </source>
</reference>
<name>A0ABS3Z4H6_9BACT</name>
<dbReference type="InterPro" id="IPR050553">
    <property type="entry name" value="Thioredoxin_ResA/DsbE_sf"/>
</dbReference>
<comment type="caution">
    <text evidence="7">The sequence shown here is derived from an EMBL/GenBank/DDBJ whole genome shotgun (WGS) entry which is preliminary data.</text>
</comment>